<organism evidence="2 3">
    <name type="scientific">Globodera rostochiensis</name>
    <name type="common">Golden nematode worm</name>
    <name type="synonym">Heterodera rostochiensis</name>
    <dbReference type="NCBI Taxonomy" id="31243"/>
    <lineage>
        <taxon>Eukaryota</taxon>
        <taxon>Metazoa</taxon>
        <taxon>Ecdysozoa</taxon>
        <taxon>Nematoda</taxon>
        <taxon>Chromadorea</taxon>
        <taxon>Rhabditida</taxon>
        <taxon>Tylenchina</taxon>
        <taxon>Tylenchomorpha</taxon>
        <taxon>Tylenchoidea</taxon>
        <taxon>Heteroderidae</taxon>
        <taxon>Heteroderinae</taxon>
        <taxon>Globodera</taxon>
    </lineage>
</organism>
<dbReference type="WBParaSite" id="Gr19_v10_g2639.t1">
    <property type="protein sequence ID" value="Gr19_v10_g2639.t1"/>
    <property type="gene ID" value="Gr19_v10_g2639"/>
</dbReference>
<protein>
    <submittedName>
        <fullName evidence="3">Uncharacterized protein</fullName>
    </submittedName>
</protein>
<evidence type="ECO:0000256" key="1">
    <source>
        <dbReference type="SAM" id="Phobius"/>
    </source>
</evidence>
<keyword evidence="1" id="KW-0812">Transmembrane</keyword>
<evidence type="ECO:0000313" key="3">
    <source>
        <dbReference type="WBParaSite" id="Gr19_v10_g2639.t1"/>
    </source>
</evidence>
<feature type="transmembrane region" description="Helical" evidence="1">
    <location>
        <begin position="22"/>
        <end position="41"/>
    </location>
</feature>
<reference evidence="3" key="1">
    <citation type="submission" date="2022-11" db="UniProtKB">
        <authorList>
            <consortium name="WormBaseParasite"/>
        </authorList>
    </citation>
    <scope>IDENTIFICATION</scope>
</reference>
<dbReference type="Proteomes" id="UP000887572">
    <property type="component" value="Unplaced"/>
</dbReference>
<keyword evidence="1" id="KW-1133">Transmembrane helix</keyword>
<sequence>MGLFSICEIQQDAPPRRRGAELGGLLGFVDNFVAYLAGILVSRTKHFMPSRNFFPEFTPIFAQDEPSVELLKSANIRRFVLSHSFFGFPGLLRFP</sequence>
<accession>A0A914HPZ5</accession>
<keyword evidence="2" id="KW-1185">Reference proteome</keyword>
<evidence type="ECO:0000313" key="2">
    <source>
        <dbReference type="Proteomes" id="UP000887572"/>
    </source>
</evidence>
<keyword evidence="1" id="KW-0472">Membrane</keyword>
<name>A0A914HPZ5_GLORO</name>
<proteinExistence type="predicted"/>
<dbReference type="AlphaFoldDB" id="A0A914HPZ5"/>